<evidence type="ECO:0000256" key="1">
    <source>
        <dbReference type="SAM" id="SignalP"/>
    </source>
</evidence>
<evidence type="ECO:0000313" key="3">
    <source>
        <dbReference type="Proteomes" id="UP000035682"/>
    </source>
</evidence>
<dbReference type="CTD" id="36378405"/>
<accession>A0A090L8C3</accession>
<organism evidence="2">
    <name type="scientific">Strongyloides ratti</name>
    <name type="common">Parasitic roundworm</name>
    <dbReference type="NCBI Taxonomy" id="34506"/>
    <lineage>
        <taxon>Eukaryota</taxon>
        <taxon>Metazoa</taxon>
        <taxon>Ecdysozoa</taxon>
        <taxon>Nematoda</taxon>
        <taxon>Chromadorea</taxon>
        <taxon>Rhabditida</taxon>
        <taxon>Tylenchina</taxon>
        <taxon>Panagrolaimomorpha</taxon>
        <taxon>Strongyloidoidea</taxon>
        <taxon>Strongyloididae</taxon>
        <taxon>Strongyloides</taxon>
    </lineage>
</organism>
<name>A0A090L8C3_STRRB</name>
<feature type="chain" id="PRO_5015030602" evidence="1">
    <location>
        <begin position="21"/>
        <end position="384"/>
    </location>
</feature>
<feature type="signal peptide" evidence="1">
    <location>
        <begin position="1"/>
        <end position="20"/>
    </location>
</feature>
<evidence type="ECO:0000313" key="4">
    <source>
        <dbReference type="WBParaSite" id="SRAE_2000071300.1"/>
    </source>
</evidence>
<dbReference type="Proteomes" id="UP000035682">
    <property type="component" value="Unplaced"/>
</dbReference>
<keyword evidence="1" id="KW-0732">Signal</keyword>
<dbReference type="WBParaSite" id="SRAE_2000071300.1">
    <property type="protein sequence ID" value="SRAE_2000071300.1"/>
    <property type="gene ID" value="WBGene00260911"/>
</dbReference>
<proteinExistence type="predicted"/>
<dbReference type="GeneID" id="36378405"/>
<reference evidence="2 3" key="1">
    <citation type="submission" date="2014-09" db="EMBL/GenBank/DDBJ databases">
        <authorList>
            <person name="Martin A.A."/>
        </authorList>
    </citation>
    <scope>NUCLEOTIDE SEQUENCE</scope>
    <source>
        <strain evidence="3">ED321</strain>
        <strain evidence="2">ED321 Heterogonic</strain>
    </source>
</reference>
<dbReference type="AlphaFoldDB" id="A0A090L8C3"/>
<dbReference type="RefSeq" id="XP_024505241.1">
    <property type="nucleotide sequence ID" value="XM_024651577.1"/>
</dbReference>
<evidence type="ECO:0000313" key="2">
    <source>
        <dbReference type="EMBL" id="CEF66041.1"/>
    </source>
</evidence>
<gene>
    <name evidence="2 4 5" type="ORF">SRAE_2000071300</name>
</gene>
<dbReference type="WormBase" id="SRAE_2000071300">
    <property type="protein sequence ID" value="SRP01220"/>
    <property type="gene ID" value="WBGene00260911"/>
</dbReference>
<sequence length="384" mass="44966">MKLVIFFSIIFIFIICLVNCNQDPNNDIFVQEIIEDNVLLHTSYDTKKRSVRLKVENSSNTQYVERALGILNKQSCLKHSVTSIDENGAAKIKYGPFCDFDVEIENGYLIHVIYINEYCFDKNKLIRLVFLSFNLRLQIMQHIKRQKSNYVEYNHEIVWLKLPNNKYGSFDPKTKRFSIVSGKTLNIFAKPEKSVFLRNRTITQQYDISSEFLSFADVKYLNSMMCDYVFRKKQKQKCYKGGYVNPVNKKQCLCPFFYEGKDCKKLKKSSKQHLCTNQEIIPTTNLQHMVIDLEVECFHRFKALEGHKVQLIILPKPPFVYNCAYFPLIEIQNKKDKTKMGTVPCGFFVKIEIESEDESILVYNSRYGSNLFFDVAYKAVPVKK</sequence>
<dbReference type="EMBL" id="LN609529">
    <property type="protein sequence ID" value="CEF66041.1"/>
    <property type="molecule type" value="Genomic_DNA"/>
</dbReference>
<reference evidence="4" key="2">
    <citation type="submission" date="2020-12" db="UniProtKB">
        <authorList>
            <consortium name="WormBaseParasite"/>
        </authorList>
    </citation>
    <scope>IDENTIFICATION</scope>
</reference>
<keyword evidence="3" id="KW-1185">Reference proteome</keyword>
<evidence type="ECO:0000313" key="5">
    <source>
        <dbReference type="WormBase" id="SRAE_2000071300"/>
    </source>
</evidence>
<protein>
    <submittedName>
        <fullName evidence="4">EGF-like domain-containing protein</fullName>
    </submittedName>
</protein>